<name>A0ABR7RS09_9PROT</name>
<feature type="domain" description="DUF4340" evidence="2">
    <location>
        <begin position="72"/>
        <end position="242"/>
    </location>
</feature>
<dbReference type="RefSeq" id="WP_187786152.1">
    <property type="nucleotide sequence ID" value="NZ_JACTVA010000043.1"/>
</dbReference>
<keyword evidence="4" id="KW-1185">Reference proteome</keyword>
<dbReference type="EMBL" id="JACTVA010000043">
    <property type="protein sequence ID" value="MBC9209006.1"/>
    <property type="molecule type" value="Genomic_DNA"/>
</dbReference>
<evidence type="ECO:0000256" key="1">
    <source>
        <dbReference type="SAM" id="MobiDB-lite"/>
    </source>
</evidence>
<protein>
    <submittedName>
        <fullName evidence="3">DUF4340 domain-containing protein</fullName>
    </submittedName>
</protein>
<proteinExistence type="predicted"/>
<comment type="caution">
    <text evidence="3">The sequence shown here is derived from an EMBL/GenBank/DDBJ whole genome shotgun (WGS) entry which is preliminary data.</text>
</comment>
<evidence type="ECO:0000313" key="4">
    <source>
        <dbReference type="Proteomes" id="UP000626026"/>
    </source>
</evidence>
<feature type="region of interest" description="Disordered" evidence="1">
    <location>
        <begin position="333"/>
        <end position="356"/>
    </location>
</feature>
<gene>
    <name evidence="3" type="ORF">IBL26_19335</name>
</gene>
<dbReference type="Pfam" id="PF14238">
    <property type="entry name" value="DUF4340"/>
    <property type="match status" value="1"/>
</dbReference>
<feature type="compositionally biased region" description="Pro residues" evidence="1">
    <location>
        <begin position="341"/>
        <end position="356"/>
    </location>
</feature>
<dbReference type="InterPro" id="IPR025641">
    <property type="entry name" value="DUF4340"/>
</dbReference>
<sequence>MKRRSLLLLGGSAVVVAGAAILVGPGTPPAPDTGNAPLMFQALAQKLAEARRIEVKQGDKHVVVTRRDAETWVLPEQDDYPVRADKVRELLVGLTELRLTEPRTSDAAMLERLGLDDPAKPGSTASMLRVLDGADKPIAELVVGRRRMRTQGNVPETVYVRRPDETQSWLAEGRLPLDADPQLWIDRDIANIARERILKVETNRTGEAPLVLTRTEGPEGRLAVTTPAEPPPLEEASLDELGRAFEFLTLTTARKEATAAGQPLGTTRFSLTDNLAITVTGQQDGDTVWLRFAAAGDDEAARLNARWRGWAYQVGAWKVKALLPRLDDLKKAEPAAAAAPPALPGLPPGAAPAPAR</sequence>
<accession>A0ABR7RS09</accession>
<evidence type="ECO:0000313" key="3">
    <source>
        <dbReference type="EMBL" id="MBC9209006.1"/>
    </source>
</evidence>
<dbReference type="Proteomes" id="UP000626026">
    <property type="component" value="Unassembled WGS sequence"/>
</dbReference>
<reference evidence="3 4" key="1">
    <citation type="journal article" date="2013" name="Int. J. Syst. Evol. Microbiol.">
        <title>Roseomonas aerophila sp. nov., isolated from air.</title>
        <authorList>
            <person name="Kim S.J."/>
            <person name="Weon H.Y."/>
            <person name="Ahn J.H."/>
            <person name="Hong S.B."/>
            <person name="Seok S.J."/>
            <person name="Whang K.S."/>
            <person name="Kwon S.W."/>
        </authorList>
    </citation>
    <scope>NUCLEOTIDE SEQUENCE [LARGE SCALE GENOMIC DNA]</scope>
    <source>
        <strain evidence="3 4">NBRC 108923</strain>
    </source>
</reference>
<evidence type="ECO:0000259" key="2">
    <source>
        <dbReference type="Pfam" id="PF14238"/>
    </source>
</evidence>
<organism evidence="3 4">
    <name type="scientific">Teichococcus aerophilus</name>
    <dbReference type="NCBI Taxonomy" id="1224513"/>
    <lineage>
        <taxon>Bacteria</taxon>
        <taxon>Pseudomonadati</taxon>
        <taxon>Pseudomonadota</taxon>
        <taxon>Alphaproteobacteria</taxon>
        <taxon>Acetobacterales</taxon>
        <taxon>Roseomonadaceae</taxon>
        <taxon>Roseomonas</taxon>
    </lineage>
</organism>